<dbReference type="Gene3D" id="3.40.50.1110">
    <property type="entry name" value="SGNH hydrolase"/>
    <property type="match status" value="1"/>
</dbReference>
<feature type="chain" id="PRO_5025570230" evidence="3">
    <location>
        <begin position="19"/>
        <end position="101"/>
    </location>
</feature>
<proteinExistence type="inferred from homology"/>
<dbReference type="InterPro" id="IPR036514">
    <property type="entry name" value="SGNH_hydro_sf"/>
</dbReference>
<name>A0A6A6U3G2_9PEZI</name>
<dbReference type="OrthoDB" id="5041285at2759"/>
<dbReference type="PANTHER" id="PTHR43695:SF1">
    <property type="entry name" value="RHAMNOGALACTURONAN ACETYLESTERASE"/>
    <property type="match status" value="1"/>
</dbReference>
<dbReference type="InterPro" id="IPR037459">
    <property type="entry name" value="RhgT-like"/>
</dbReference>
<dbReference type="Proteomes" id="UP000799302">
    <property type="component" value="Unassembled WGS sequence"/>
</dbReference>
<evidence type="ECO:0000313" key="5">
    <source>
        <dbReference type="Proteomes" id="UP000799302"/>
    </source>
</evidence>
<dbReference type="SUPFAM" id="SSF52266">
    <property type="entry name" value="SGNH hydrolase"/>
    <property type="match status" value="1"/>
</dbReference>
<feature type="signal peptide" evidence="3">
    <location>
        <begin position="1"/>
        <end position="18"/>
    </location>
</feature>
<gene>
    <name evidence="4" type="ORF">BT63DRAFT_427232</name>
</gene>
<accession>A0A6A6U3G2</accession>
<organism evidence="4 5">
    <name type="scientific">Microthyrium microscopicum</name>
    <dbReference type="NCBI Taxonomy" id="703497"/>
    <lineage>
        <taxon>Eukaryota</taxon>
        <taxon>Fungi</taxon>
        <taxon>Dikarya</taxon>
        <taxon>Ascomycota</taxon>
        <taxon>Pezizomycotina</taxon>
        <taxon>Dothideomycetes</taxon>
        <taxon>Dothideomycetes incertae sedis</taxon>
        <taxon>Microthyriales</taxon>
        <taxon>Microthyriaceae</taxon>
        <taxon>Microthyrium</taxon>
    </lineage>
</organism>
<reference evidence="4" key="1">
    <citation type="journal article" date="2020" name="Stud. Mycol.">
        <title>101 Dothideomycetes genomes: a test case for predicting lifestyles and emergence of pathogens.</title>
        <authorList>
            <person name="Haridas S."/>
            <person name="Albert R."/>
            <person name="Binder M."/>
            <person name="Bloem J."/>
            <person name="Labutti K."/>
            <person name="Salamov A."/>
            <person name="Andreopoulos B."/>
            <person name="Baker S."/>
            <person name="Barry K."/>
            <person name="Bills G."/>
            <person name="Bluhm B."/>
            <person name="Cannon C."/>
            <person name="Castanera R."/>
            <person name="Culley D."/>
            <person name="Daum C."/>
            <person name="Ezra D."/>
            <person name="Gonzalez J."/>
            <person name="Henrissat B."/>
            <person name="Kuo A."/>
            <person name="Liang C."/>
            <person name="Lipzen A."/>
            <person name="Lutzoni F."/>
            <person name="Magnuson J."/>
            <person name="Mondo S."/>
            <person name="Nolan M."/>
            <person name="Ohm R."/>
            <person name="Pangilinan J."/>
            <person name="Park H.-J."/>
            <person name="Ramirez L."/>
            <person name="Alfaro M."/>
            <person name="Sun H."/>
            <person name="Tritt A."/>
            <person name="Yoshinaga Y."/>
            <person name="Zwiers L.-H."/>
            <person name="Turgeon B."/>
            <person name="Goodwin S."/>
            <person name="Spatafora J."/>
            <person name="Crous P."/>
            <person name="Grigoriev I."/>
        </authorList>
    </citation>
    <scope>NUCLEOTIDE SEQUENCE</scope>
    <source>
        <strain evidence="4">CBS 115976</strain>
    </source>
</reference>
<keyword evidence="3" id="KW-0732">Signal</keyword>
<sequence length="101" mass="10887">MLSSLSFLLALACSAVNAAPKVLICSDSTTADYAKTNDLQGWGYFLNEYMSIKVVNMAKNGRSTRSFIREGLWAKLLADTQPGDFVIIEMGHNDVGGPPTA</sequence>
<dbReference type="PANTHER" id="PTHR43695">
    <property type="entry name" value="PUTATIVE (AFU_ORTHOLOGUE AFUA_2G17250)-RELATED"/>
    <property type="match status" value="1"/>
</dbReference>
<keyword evidence="2 4" id="KW-0378">Hydrolase</keyword>
<evidence type="ECO:0000256" key="1">
    <source>
        <dbReference type="ARBA" id="ARBA00008668"/>
    </source>
</evidence>
<evidence type="ECO:0000313" key="4">
    <source>
        <dbReference type="EMBL" id="KAF2666819.1"/>
    </source>
</evidence>
<comment type="similarity">
    <text evidence="1">Belongs to the 'GDSL' lipolytic enzyme family.</text>
</comment>
<keyword evidence="5" id="KW-1185">Reference proteome</keyword>
<evidence type="ECO:0000256" key="3">
    <source>
        <dbReference type="SAM" id="SignalP"/>
    </source>
</evidence>
<dbReference type="EMBL" id="MU004238">
    <property type="protein sequence ID" value="KAF2666819.1"/>
    <property type="molecule type" value="Genomic_DNA"/>
</dbReference>
<evidence type="ECO:0000256" key="2">
    <source>
        <dbReference type="ARBA" id="ARBA00022801"/>
    </source>
</evidence>
<dbReference type="AlphaFoldDB" id="A0A6A6U3G2"/>
<protein>
    <submittedName>
        <fullName evidence="4">SGNH hydrolase</fullName>
    </submittedName>
</protein>
<dbReference type="GO" id="GO:0016787">
    <property type="term" value="F:hydrolase activity"/>
    <property type="evidence" value="ECO:0007669"/>
    <property type="project" value="UniProtKB-KW"/>
</dbReference>